<dbReference type="AlphaFoldDB" id="A0A285PF77"/>
<protein>
    <submittedName>
        <fullName evidence="5">Resolvase, N terminal domain</fullName>
    </submittedName>
</protein>
<dbReference type="GO" id="GO:0000150">
    <property type="term" value="F:DNA strand exchange activity"/>
    <property type="evidence" value="ECO:0007669"/>
    <property type="project" value="InterPro"/>
</dbReference>
<keyword evidence="6" id="KW-1185">Reference proteome</keyword>
<feature type="domain" description="Resolvase/invertase-type recombinase catalytic" evidence="4">
    <location>
        <begin position="13"/>
        <end position="176"/>
    </location>
</feature>
<accession>A0A285PF77</accession>
<name>A0A285PF77_9HYPH</name>
<keyword evidence="2" id="KW-0233">DNA recombination</keyword>
<dbReference type="EMBL" id="OBEL01000003">
    <property type="protein sequence ID" value="SNZ20098.1"/>
    <property type="molecule type" value="Genomic_DNA"/>
</dbReference>
<dbReference type="Pfam" id="PF00239">
    <property type="entry name" value="Resolvase"/>
    <property type="match status" value="1"/>
</dbReference>
<evidence type="ECO:0000259" key="4">
    <source>
        <dbReference type="PROSITE" id="PS51736"/>
    </source>
</evidence>
<dbReference type="Proteomes" id="UP000219439">
    <property type="component" value="Unassembled WGS sequence"/>
</dbReference>
<evidence type="ECO:0000313" key="5">
    <source>
        <dbReference type="EMBL" id="SNZ20098.1"/>
    </source>
</evidence>
<organism evidence="5 6">
    <name type="scientific">Cohaesibacter gelatinilyticus</name>
    <dbReference type="NCBI Taxonomy" id="372072"/>
    <lineage>
        <taxon>Bacteria</taxon>
        <taxon>Pseudomonadati</taxon>
        <taxon>Pseudomonadota</taxon>
        <taxon>Alphaproteobacteria</taxon>
        <taxon>Hyphomicrobiales</taxon>
        <taxon>Cohaesibacteraceae</taxon>
    </lineage>
</organism>
<proteinExistence type="predicted"/>
<dbReference type="SMART" id="SM00857">
    <property type="entry name" value="Resolvase"/>
    <property type="match status" value="1"/>
</dbReference>
<dbReference type="PANTHER" id="PTHR30461:SF2">
    <property type="entry name" value="SERINE RECOMBINASE PINE-RELATED"/>
    <property type="match status" value="1"/>
</dbReference>
<dbReference type="Gene3D" id="3.40.50.1390">
    <property type="entry name" value="Resolvase, N-terminal catalytic domain"/>
    <property type="match status" value="1"/>
</dbReference>
<sequence length="575" mass="66370">MNRRKPNNSRQSLGVALLRVSTDRQFQEGESIETQRRKTEFVARRDGIDIVRFFTEHYSGRKSDRRVLDDLFDFLEENDDIEVVIVGDIDRFTRGGTETYLALKRQLRSMDVALLDTTGIIQPERNRLEHLGVEYGWSVESPSHFAEVFMAEKAKTEASDILTRTIGQQIQLTREGYQCRGANFGFRNAKITTGDGKKKTIMVPHEIEAPWIIKMYELRADGSWADDAICEAINAMGYQSRPMNIYDKETRRVIGQTKPKHLTPKQLERFVSRTIYCGVKCESWNQGKPVKAPIEPLVSISLFNQANRGKVQIKEHRDGSLSIEENRLSYTKTRHNADFLLRHVVLCHECGKPVVASRSKGKSGNYFGYYHCNRGHKHWGVNKAEFEQTIANYLKSLQAKPGFLPLFREVVRDVWIQKNRSFEEDRKLIETHVNDLKDRQNSILDRIIACTTEIAQTRLEAELEQLEVTIKETRKKLNSKQLREDQIDAFFEIAKKRMEHPEETVFSSATKPQLEKNWSFIFAQSPSYQNLLDGTPQLTLLYRLNRDGGADKNLLAGQLSLGWNTFEQQVISFLE</sequence>
<dbReference type="Gene3D" id="3.90.1750.20">
    <property type="entry name" value="Putative Large Serine Recombinase, Chain B, Domain 2"/>
    <property type="match status" value="1"/>
</dbReference>
<evidence type="ECO:0000256" key="2">
    <source>
        <dbReference type="ARBA" id="ARBA00023172"/>
    </source>
</evidence>
<keyword evidence="1" id="KW-0238">DNA-binding</keyword>
<keyword evidence="3" id="KW-0175">Coiled coil</keyword>
<dbReference type="OrthoDB" id="9791494at2"/>
<gene>
    <name evidence="5" type="ORF">SAMN06265368_3197</name>
</gene>
<reference evidence="5 6" key="1">
    <citation type="submission" date="2017-09" db="EMBL/GenBank/DDBJ databases">
        <authorList>
            <person name="Ehlers B."/>
            <person name="Leendertz F.H."/>
        </authorList>
    </citation>
    <scope>NUCLEOTIDE SEQUENCE [LARGE SCALE GENOMIC DNA]</scope>
    <source>
        <strain evidence="5 6">DSM 18289</strain>
    </source>
</reference>
<dbReference type="PANTHER" id="PTHR30461">
    <property type="entry name" value="DNA-INVERTASE FROM LAMBDOID PROPHAGE"/>
    <property type="match status" value="1"/>
</dbReference>
<dbReference type="SUPFAM" id="SSF53041">
    <property type="entry name" value="Resolvase-like"/>
    <property type="match status" value="1"/>
</dbReference>
<dbReference type="InterPro" id="IPR038109">
    <property type="entry name" value="DNA_bind_recomb_sf"/>
</dbReference>
<dbReference type="InterPro" id="IPR050639">
    <property type="entry name" value="SSR_resolvase"/>
</dbReference>
<evidence type="ECO:0000313" key="6">
    <source>
        <dbReference type="Proteomes" id="UP000219439"/>
    </source>
</evidence>
<dbReference type="InterPro" id="IPR006119">
    <property type="entry name" value="Resolv_N"/>
</dbReference>
<dbReference type="GO" id="GO:0003677">
    <property type="term" value="F:DNA binding"/>
    <property type="evidence" value="ECO:0007669"/>
    <property type="project" value="UniProtKB-KW"/>
</dbReference>
<evidence type="ECO:0000256" key="3">
    <source>
        <dbReference type="SAM" id="Coils"/>
    </source>
</evidence>
<dbReference type="CDD" id="cd00338">
    <property type="entry name" value="Ser_Recombinase"/>
    <property type="match status" value="1"/>
</dbReference>
<feature type="coiled-coil region" evidence="3">
    <location>
        <begin position="456"/>
        <end position="483"/>
    </location>
</feature>
<evidence type="ECO:0000256" key="1">
    <source>
        <dbReference type="ARBA" id="ARBA00023125"/>
    </source>
</evidence>
<dbReference type="InterPro" id="IPR036162">
    <property type="entry name" value="Resolvase-like_N_sf"/>
</dbReference>
<dbReference type="PROSITE" id="PS51736">
    <property type="entry name" value="RECOMBINASES_3"/>
    <property type="match status" value="1"/>
</dbReference>